<evidence type="ECO:0000313" key="1">
    <source>
        <dbReference type="EMBL" id="ADT76442.1"/>
    </source>
</evidence>
<sequence length="97" mass="10994">MPLQNTEKIDFTITNKGDEAEGLSLEVLDGNEVIYSEQQTGKYFDKGEHAWQWDGYSNQGILDTTKLKSKSLLVRLIALCGDMMIKVDYPLHNSPEE</sequence>
<dbReference type="AlphaFoldDB" id="A0A0H3F1X0"/>
<reference evidence="1 2" key="1">
    <citation type="journal article" date="2011" name="BMC Genomics">
        <title>The genome sequence of E. coli W (ATCC 9637): comparative genome analysis and an improved genome-scale reconstruction of E. coli.</title>
        <authorList>
            <person name="Archer C.T."/>
            <person name="Kim J.F."/>
            <person name="Jeong H."/>
            <person name="Park J.H."/>
            <person name="Vickers C.E."/>
            <person name="Lee S.Y."/>
            <person name="Nielsen L.K."/>
        </authorList>
    </citation>
    <scope>NUCLEOTIDE SEQUENCE [LARGE SCALE GENOMIC DNA]</scope>
    <source>
        <strain evidence="2">ATCC 9637 / CCM 2024 / DSM 1116 / LMG 11080 / NBRC 13500 / NCIMB 8666 / NRRL B-766 / W</strain>
    </source>
</reference>
<name>A0A0H3F1X0_ECOLW</name>
<dbReference type="KEGG" id="elw:ECW_m3051"/>
<accession>A0A0H3F1X0</accession>
<organism evidence="1 2">
    <name type="scientific">Escherichia coli (strain ATCC 9637 / CCM 2024 / DSM 1116 / LMG 11080 / NBRC 13500 / NCIMB 8666 / NRRL B-766 / W)</name>
    <dbReference type="NCBI Taxonomy" id="566546"/>
    <lineage>
        <taxon>Bacteria</taxon>
        <taxon>Pseudomonadati</taxon>
        <taxon>Pseudomonadota</taxon>
        <taxon>Gammaproteobacteria</taxon>
        <taxon>Enterobacterales</taxon>
        <taxon>Enterobacteriaceae</taxon>
        <taxon>Escherichia</taxon>
    </lineage>
</organism>
<proteinExistence type="predicted"/>
<gene>
    <name evidence="1" type="ordered locus">ECW_m3051</name>
</gene>
<dbReference type="EMBL" id="CP002185">
    <property type="protein sequence ID" value="ADT76442.1"/>
    <property type="molecule type" value="Genomic_DNA"/>
</dbReference>
<evidence type="ECO:0000313" key="2">
    <source>
        <dbReference type="Proteomes" id="UP000008525"/>
    </source>
</evidence>
<protein>
    <submittedName>
        <fullName evidence="1">Uncharacterized protein</fullName>
    </submittedName>
</protein>
<dbReference type="PATRIC" id="fig|566546.4.peg.3019"/>
<dbReference type="Proteomes" id="UP000008525">
    <property type="component" value="Chromosome"/>
</dbReference>